<keyword evidence="3 6" id="KW-0547">Nucleotide-binding</keyword>
<dbReference type="HAMAP" id="MF_00944">
    <property type="entry name" value="YchF_OLA1_ATPase"/>
    <property type="match status" value="1"/>
</dbReference>
<accession>A0A919CJP8</accession>
<feature type="domain" description="TGS" evidence="9">
    <location>
        <begin position="287"/>
        <end position="370"/>
    </location>
</feature>
<dbReference type="GO" id="GO:0016887">
    <property type="term" value="F:ATP hydrolysis activity"/>
    <property type="evidence" value="ECO:0007669"/>
    <property type="project" value="UniProtKB-UniRule"/>
</dbReference>
<protein>
    <recommendedName>
        <fullName evidence="6">Ribosome-binding ATPase YchF</fullName>
    </recommendedName>
</protein>
<dbReference type="GO" id="GO:0043023">
    <property type="term" value="F:ribosomal large subunit binding"/>
    <property type="evidence" value="ECO:0007669"/>
    <property type="project" value="UniProtKB-UniRule"/>
</dbReference>
<dbReference type="Pfam" id="PF06071">
    <property type="entry name" value="YchF-GTPase_C"/>
    <property type="match status" value="1"/>
</dbReference>
<dbReference type="PIRSF" id="PIRSF006641">
    <property type="entry name" value="CHP00092"/>
    <property type="match status" value="1"/>
</dbReference>
<feature type="domain" description="OBG-type G" evidence="8">
    <location>
        <begin position="14"/>
        <end position="265"/>
    </location>
</feature>
<dbReference type="SUPFAM" id="SSF52540">
    <property type="entry name" value="P-loop containing nucleoside triphosphate hydrolases"/>
    <property type="match status" value="1"/>
</dbReference>
<evidence type="ECO:0000259" key="9">
    <source>
        <dbReference type="PROSITE" id="PS51880"/>
    </source>
</evidence>
<evidence type="ECO:0000256" key="1">
    <source>
        <dbReference type="ARBA" id="ARBA00001946"/>
    </source>
</evidence>
<dbReference type="PROSITE" id="PS51880">
    <property type="entry name" value="TGS"/>
    <property type="match status" value="1"/>
</dbReference>
<dbReference type="EMBL" id="BMXL01000018">
    <property type="protein sequence ID" value="GHD30501.1"/>
    <property type="molecule type" value="Genomic_DNA"/>
</dbReference>
<dbReference type="PRINTS" id="PR00326">
    <property type="entry name" value="GTP1OBG"/>
</dbReference>
<dbReference type="InterPro" id="IPR023192">
    <property type="entry name" value="TGS-like_dom_sf"/>
</dbReference>
<evidence type="ECO:0000256" key="4">
    <source>
        <dbReference type="ARBA" id="ARBA00022840"/>
    </source>
</evidence>
<dbReference type="Gene3D" id="3.40.50.300">
    <property type="entry name" value="P-loop containing nucleotide triphosphate hydrolases"/>
    <property type="match status" value="1"/>
</dbReference>
<dbReference type="Gene3D" id="3.10.20.30">
    <property type="match status" value="1"/>
</dbReference>
<evidence type="ECO:0000259" key="8">
    <source>
        <dbReference type="PROSITE" id="PS51710"/>
    </source>
</evidence>
<dbReference type="GO" id="GO:0005737">
    <property type="term" value="C:cytoplasm"/>
    <property type="evidence" value="ECO:0007669"/>
    <property type="project" value="TreeGrafter"/>
</dbReference>
<dbReference type="AlphaFoldDB" id="A0A919CJP8"/>
<evidence type="ECO:0000256" key="7">
    <source>
        <dbReference type="SAM" id="MobiDB-lite"/>
    </source>
</evidence>
<dbReference type="InterPro" id="IPR012676">
    <property type="entry name" value="TGS-like"/>
</dbReference>
<keyword evidence="11" id="KW-1185">Reference proteome</keyword>
<evidence type="ECO:0000256" key="3">
    <source>
        <dbReference type="ARBA" id="ARBA00022741"/>
    </source>
</evidence>
<dbReference type="CDD" id="cd04867">
    <property type="entry name" value="TGS_YchF_OLA1"/>
    <property type="match status" value="1"/>
</dbReference>
<dbReference type="InterPro" id="IPR006073">
    <property type="entry name" value="GTP-bd"/>
</dbReference>
<dbReference type="InterPro" id="IPR004396">
    <property type="entry name" value="ATPase_YchF/OLA1"/>
</dbReference>
<dbReference type="Gene3D" id="1.10.150.300">
    <property type="entry name" value="TGS-like domain"/>
    <property type="match status" value="1"/>
</dbReference>
<reference evidence="10 11" key="1">
    <citation type="journal article" date="2014" name="Int. J. Syst. Evol. Microbiol.">
        <title>Complete genome sequence of Corynebacterium casei LMG S-19264T (=DSM 44701T), isolated from a smear-ripened cheese.</title>
        <authorList>
            <consortium name="US DOE Joint Genome Institute (JGI-PGF)"/>
            <person name="Walter F."/>
            <person name="Albersmeier A."/>
            <person name="Kalinowski J."/>
            <person name="Ruckert C."/>
        </authorList>
    </citation>
    <scope>NUCLEOTIDE SEQUENCE [LARGE SCALE GENOMIC DNA]</scope>
    <source>
        <strain evidence="10 11">KCTC 19473</strain>
    </source>
</reference>
<evidence type="ECO:0000313" key="10">
    <source>
        <dbReference type="EMBL" id="GHD30501.1"/>
    </source>
</evidence>
<dbReference type="Pfam" id="PF01926">
    <property type="entry name" value="MMR_HSR1"/>
    <property type="match status" value="1"/>
</dbReference>
<evidence type="ECO:0000256" key="6">
    <source>
        <dbReference type="HAMAP-Rule" id="MF_00944"/>
    </source>
</evidence>
<evidence type="ECO:0000256" key="5">
    <source>
        <dbReference type="ARBA" id="ARBA00022842"/>
    </source>
</evidence>
<feature type="region of interest" description="Disordered" evidence="7">
    <location>
        <begin position="162"/>
        <end position="182"/>
    </location>
</feature>
<dbReference type="SUPFAM" id="SSF81271">
    <property type="entry name" value="TGS-like"/>
    <property type="match status" value="1"/>
</dbReference>
<dbReference type="InterPro" id="IPR004095">
    <property type="entry name" value="TGS"/>
</dbReference>
<proteinExistence type="inferred from homology"/>
<dbReference type="FunFam" id="3.10.20.30:FF:000001">
    <property type="entry name" value="Ribosome-binding ATPase YchF"/>
    <property type="match status" value="1"/>
</dbReference>
<dbReference type="GO" id="GO:0005524">
    <property type="term" value="F:ATP binding"/>
    <property type="evidence" value="ECO:0007669"/>
    <property type="project" value="UniProtKB-UniRule"/>
</dbReference>
<dbReference type="GO" id="GO:0046872">
    <property type="term" value="F:metal ion binding"/>
    <property type="evidence" value="ECO:0007669"/>
    <property type="project" value="UniProtKB-KW"/>
</dbReference>
<keyword evidence="5" id="KW-0460">Magnesium</keyword>
<comment type="function">
    <text evidence="6">ATPase that binds to both the 70S ribosome and the 50S ribosomal subunit in a nucleotide-independent manner.</text>
</comment>
<dbReference type="PANTHER" id="PTHR23305">
    <property type="entry name" value="OBG GTPASE FAMILY"/>
    <property type="match status" value="1"/>
</dbReference>
<dbReference type="CDD" id="cd01900">
    <property type="entry name" value="YchF"/>
    <property type="match status" value="1"/>
</dbReference>
<comment type="similarity">
    <text evidence="6">Belongs to the TRAFAC class OBG-HflX-like GTPase superfamily. OBG GTPase family. YchF/OLA1 subfamily.</text>
</comment>
<dbReference type="PANTHER" id="PTHR23305:SF18">
    <property type="entry name" value="OBG-TYPE G DOMAIN-CONTAINING PROTEIN"/>
    <property type="match status" value="1"/>
</dbReference>
<comment type="caution">
    <text evidence="10">The sequence shown here is derived from an EMBL/GenBank/DDBJ whole genome shotgun (WGS) entry which is preliminary data.</text>
</comment>
<dbReference type="InterPro" id="IPR027417">
    <property type="entry name" value="P-loop_NTPase"/>
</dbReference>
<comment type="cofactor">
    <cofactor evidence="1">
        <name>Mg(2+)</name>
        <dbReference type="ChEBI" id="CHEBI:18420"/>
    </cofactor>
</comment>
<name>A0A919CJP8_9ACTN</name>
<organism evidence="10 11">
    <name type="scientific">Nocardiopsis kunsanensis</name>
    <dbReference type="NCBI Taxonomy" id="141693"/>
    <lineage>
        <taxon>Bacteria</taxon>
        <taxon>Bacillati</taxon>
        <taxon>Actinomycetota</taxon>
        <taxon>Actinomycetes</taxon>
        <taxon>Streptosporangiales</taxon>
        <taxon>Nocardiopsidaceae</taxon>
        <taxon>Nocardiopsis</taxon>
    </lineage>
</organism>
<dbReference type="InterPro" id="IPR031167">
    <property type="entry name" value="G_OBG"/>
</dbReference>
<dbReference type="InterPro" id="IPR012675">
    <property type="entry name" value="Beta-grasp_dom_sf"/>
</dbReference>
<sequence>MAPYGRIDSGPVSLTIGIVGLPNVGKSTLFNALTKNDALAANYPFATIEPNVGVVGVPDARLGTLAGIFGSAKLIPATVDFVDIAGIVRGASTGEGLGNKFLANIRESDAICQVIRAFDDPDVTHVDGDIEPSRDIETINTELILADLQTLEKAVPRLEKEAKRNAKDKAAQETLQAARDAQEALDRGTSLSVAEGVDTDRLRELNLLTVKPFIYVFNLDSEELADEKLRTRLQELVAPSEAIFLDAKIEAELAELEEDEAQELLESLGQTESGLAQLARVGFNTLGLQTYLTAGPKEARAWTIKQGATAPEAAGVIHSDFQRGFIKAEVVSFDDLVSGGDMQTARSAGKVRIEGKEYVMSDGDVVEFRFNV</sequence>
<dbReference type="Proteomes" id="UP000654947">
    <property type="component" value="Unassembled WGS sequence"/>
</dbReference>
<dbReference type="NCBIfam" id="TIGR00092">
    <property type="entry name" value="redox-regulated ATPase YchF"/>
    <property type="match status" value="1"/>
</dbReference>
<keyword evidence="4 6" id="KW-0067">ATP-binding</keyword>
<keyword evidence="2" id="KW-0479">Metal-binding</keyword>
<dbReference type="PROSITE" id="PS51710">
    <property type="entry name" value="G_OBG"/>
    <property type="match status" value="1"/>
</dbReference>
<feature type="binding site" evidence="6">
    <location>
        <begin position="23"/>
        <end position="28"/>
    </location>
    <ligand>
        <name>ATP</name>
        <dbReference type="ChEBI" id="CHEBI:30616"/>
    </ligand>
</feature>
<gene>
    <name evidence="6 10" type="primary">ychF</name>
    <name evidence="10" type="ORF">GCM10007147_32360</name>
</gene>
<dbReference type="InterPro" id="IPR041706">
    <property type="entry name" value="YchF_N"/>
</dbReference>
<dbReference type="InterPro" id="IPR013029">
    <property type="entry name" value="YchF_C"/>
</dbReference>
<feature type="compositionally biased region" description="Basic and acidic residues" evidence="7">
    <location>
        <begin position="162"/>
        <end position="171"/>
    </location>
</feature>
<dbReference type="FunFam" id="1.10.150.300:FF:000001">
    <property type="entry name" value="Ribosome-binding ATPase YchF"/>
    <property type="match status" value="1"/>
</dbReference>
<evidence type="ECO:0000313" key="11">
    <source>
        <dbReference type="Proteomes" id="UP000654947"/>
    </source>
</evidence>
<dbReference type="GO" id="GO:0005525">
    <property type="term" value="F:GTP binding"/>
    <property type="evidence" value="ECO:0007669"/>
    <property type="project" value="InterPro"/>
</dbReference>
<evidence type="ECO:0000256" key="2">
    <source>
        <dbReference type="ARBA" id="ARBA00022723"/>
    </source>
</evidence>